<evidence type="ECO:0000256" key="1">
    <source>
        <dbReference type="SAM" id="MobiDB-lite"/>
    </source>
</evidence>
<evidence type="ECO:0000313" key="3">
    <source>
        <dbReference type="Proteomes" id="UP001230156"/>
    </source>
</evidence>
<dbReference type="EMBL" id="JAUYVI010000015">
    <property type="protein sequence ID" value="MDQ7251649.1"/>
    <property type="molecule type" value="Genomic_DNA"/>
</dbReference>
<protein>
    <submittedName>
        <fullName evidence="2">Uncharacterized protein</fullName>
    </submittedName>
</protein>
<sequence>MSFFGALQGITAGKTPAEIEALTDDMERRIGGRLGAYHLALKALGAKLRPSLIGRRRSFRFNSIHRRDYKPGAPTPQANGPRRPQ</sequence>
<feature type="region of interest" description="Disordered" evidence="1">
    <location>
        <begin position="63"/>
        <end position="85"/>
    </location>
</feature>
<comment type="caution">
    <text evidence="2">The sequence shown here is derived from an EMBL/GenBank/DDBJ whole genome shotgun (WGS) entry which is preliminary data.</text>
</comment>
<dbReference type="RefSeq" id="WP_379962212.1">
    <property type="nucleotide sequence ID" value="NZ_JAUYVI010000015.1"/>
</dbReference>
<reference evidence="3" key="1">
    <citation type="submission" date="2023-08" db="EMBL/GenBank/DDBJ databases">
        <title>Rhodospirillaceae gen. nov., a novel taxon isolated from the Yangtze River Yuezi River estuary sludge.</title>
        <authorList>
            <person name="Ruan L."/>
        </authorList>
    </citation>
    <scope>NUCLEOTIDE SEQUENCE [LARGE SCALE GENOMIC DNA]</scope>
    <source>
        <strain evidence="3">R-7</strain>
    </source>
</reference>
<accession>A0ABU0YV90</accession>
<dbReference type="Proteomes" id="UP001230156">
    <property type="component" value="Unassembled WGS sequence"/>
</dbReference>
<name>A0ABU0YV90_9PROT</name>
<proteinExistence type="predicted"/>
<organism evidence="2 3">
    <name type="scientific">Dongia sedimenti</name>
    <dbReference type="NCBI Taxonomy" id="3064282"/>
    <lineage>
        <taxon>Bacteria</taxon>
        <taxon>Pseudomonadati</taxon>
        <taxon>Pseudomonadota</taxon>
        <taxon>Alphaproteobacteria</taxon>
        <taxon>Rhodospirillales</taxon>
        <taxon>Dongiaceae</taxon>
        <taxon>Dongia</taxon>
    </lineage>
</organism>
<keyword evidence="3" id="KW-1185">Reference proteome</keyword>
<evidence type="ECO:0000313" key="2">
    <source>
        <dbReference type="EMBL" id="MDQ7251649.1"/>
    </source>
</evidence>
<gene>
    <name evidence="2" type="ORF">Q8A70_28435</name>
</gene>